<dbReference type="InterPro" id="IPR021768">
    <property type="entry name" value="DUF3332"/>
</dbReference>
<keyword evidence="2" id="KW-0472">Membrane</keyword>
<reference evidence="3" key="1">
    <citation type="submission" date="2018-01" db="EMBL/GenBank/DDBJ databases">
        <authorList>
            <person name="Regsiter A."/>
            <person name="William W."/>
        </authorList>
    </citation>
    <scope>NUCLEOTIDE SEQUENCE</scope>
    <source>
        <strain evidence="3">TRIP AH-1</strain>
    </source>
</reference>
<keyword evidence="2" id="KW-0812">Transmembrane</keyword>
<evidence type="ECO:0000256" key="1">
    <source>
        <dbReference type="SAM" id="MobiDB-lite"/>
    </source>
</evidence>
<sequence length="121" mass="13178">MQRFITCLIIVCLFLAGCTGSFRLTKNVHNFTRGQANKWLDEAVFVGCIILPVYPCAMIGDGVLFNSIEFWSGKNPVQVANPRADGIADQADSSGTSDFNYTIEDLSSPNVPDQGSKLAEQ</sequence>
<evidence type="ECO:0008006" key="4">
    <source>
        <dbReference type="Google" id="ProtNLM"/>
    </source>
</evidence>
<feature type="transmembrane region" description="Helical" evidence="2">
    <location>
        <begin position="44"/>
        <end position="65"/>
    </location>
</feature>
<dbReference type="EMBL" id="OJIN01000019">
    <property type="protein sequence ID" value="SPD72023.1"/>
    <property type="molecule type" value="Genomic_DNA"/>
</dbReference>
<accession>A0A445MRE7</accession>
<dbReference type="Pfam" id="PF11810">
    <property type="entry name" value="DUF3332"/>
    <property type="match status" value="1"/>
</dbReference>
<name>A0A445MRE7_9BACT</name>
<proteinExistence type="predicted"/>
<feature type="region of interest" description="Disordered" evidence="1">
    <location>
        <begin position="87"/>
        <end position="121"/>
    </location>
</feature>
<dbReference type="PROSITE" id="PS51257">
    <property type="entry name" value="PROKAR_LIPOPROTEIN"/>
    <property type="match status" value="1"/>
</dbReference>
<protein>
    <recommendedName>
        <fullName evidence="4">Lipoprotein</fullName>
    </recommendedName>
</protein>
<organism evidence="3">
    <name type="scientific">uncultured Desulfobacterium sp</name>
    <dbReference type="NCBI Taxonomy" id="201089"/>
    <lineage>
        <taxon>Bacteria</taxon>
        <taxon>Pseudomonadati</taxon>
        <taxon>Thermodesulfobacteriota</taxon>
        <taxon>Desulfobacteria</taxon>
        <taxon>Desulfobacterales</taxon>
        <taxon>Desulfobacteriaceae</taxon>
        <taxon>Desulfobacterium</taxon>
        <taxon>environmental samples</taxon>
    </lineage>
</organism>
<evidence type="ECO:0000256" key="2">
    <source>
        <dbReference type="SAM" id="Phobius"/>
    </source>
</evidence>
<evidence type="ECO:0000313" key="3">
    <source>
        <dbReference type="EMBL" id="SPD72023.1"/>
    </source>
</evidence>
<dbReference type="AlphaFoldDB" id="A0A445MRE7"/>
<feature type="compositionally biased region" description="Polar residues" evidence="1">
    <location>
        <begin position="91"/>
        <end position="113"/>
    </location>
</feature>
<gene>
    <name evidence="3" type="ORF">PITCH_A1150058</name>
</gene>
<keyword evidence="2" id="KW-1133">Transmembrane helix</keyword>